<comment type="catalytic activity">
    <reaction evidence="1">
        <text>ATP + protein L-histidine = ADP + protein N-phospho-L-histidine.</text>
        <dbReference type="EC" id="2.7.13.3"/>
    </reaction>
</comment>
<evidence type="ECO:0000256" key="3">
    <source>
        <dbReference type="ARBA" id="ARBA00012438"/>
    </source>
</evidence>
<dbReference type="InterPro" id="IPR000700">
    <property type="entry name" value="PAS-assoc_C"/>
</dbReference>
<keyword evidence="7" id="KW-0812">Transmembrane</keyword>
<dbReference type="InterPro" id="IPR001610">
    <property type="entry name" value="PAC"/>
</dbReference>
<evidence type="ECO:0000256" key="2">
    <source>
        <dbReference type="ARBA" id="ARBA00004651"/>
    </source>
</evidence>
<evidence type="ECO:0000256" key="1">
    <source>
        <dbReference type="ARBA" id="ARBA00000085"/>
    </source>
</evidence>
<dbReference type="SUPFAM" id="SSF55785">
    <property type="entry name" value="PYP-like sensor domain (PAS domain)"/>
    <property type="match status" value="5"/>
</dbReference>
<feature type="domain" description="PAS" evidence="20">
    <location>
        <begin position="166"/>
        <end position="236"/>
    </location>
</feature>
<feature type="domain" description="HPt" evidence="22">
    <location>
        <begin position="1358"/>
        <end position="1451"/>
    </location>
</feature>
<dbReference type="PROSITE" id="PS50112">
    <property type="entry name" value="PAS"/>
    <property type="match status" value="3"/>
</dbReference>
<evidence type="ECO:0000256" key="9">
    <source>
        <dbReference type="ARBA" id="ARBA00022777"/>
    </source>
</evidence>
<dbReference type="InterPro" id="IPR003661">
    <property type="entry name" value="HisK_dim/P_dom"/>
</dbReference>
<dbReference type="Pfam" id="PF08448">
    <property type="entry name" value="PAS_4"/>
    <property type="match status" value="1"/>
</dbReference>
<dbReference type="Gene3D" id="3.30.450.40">
    <property type="match status" value="1"/>
</dbReference>
<dbReference type="Gene3D" id="3.40.50.2300">
    <property type="match status" value="2"/>
</dbReference>
<dbReference type="PROSITE" id="PS50894">
    <property type="entry name" value="HPT"/>
    <property type="match status" value="1"/>
</dbReference>
<evidence type="ECO:0000256" key="17">
    <source>
        <dbReference type="PROSITE-ProRule" id="PRU00169"/>
    </source>
</evidence>
<dbReference type="InterPro" id="IPR035965">
    <property type="entry name" value="PAS-like_dom_sf"/>
</dbReference>
<dbReference type="OrthoDB" id="9811889at2"/>
<dbReference type="InterPro" id="IPR003594">
    <property type="entry name" value="HATPase_dom"/>
</dbReference>
<keyword evidence="10" id="KW-0067">ATP-binding</keyword>
<dbReference type="Pfam" id="PF00072">
    <property type="entry name" value="Response_reg"/>
    <property type="match status" value="2"/>
</dbReference>
<dbReference type="InterPro" id="IPR004358">
    <property type="entry name" value="Sig_transdc_His_kin-like_C"/>
</dbReference>
<dbReference type="EMBL" id="QNUL01000001">
    <property type="protein sequence ID" value="REA64218.1"/>
    <property type="molecule type" value="Genomic_DNA"/>
</dbReference>
<dbReference type="PROSITE" id="PS50109">
    <property type="entry name" value="HIS_KIN"/>
    <property type="match status" value="1"/>
</dbReference>
<dbReference type="CDD" id="cd16922">
    <property type="entry name" value="HATPase_EvgS-ArcB-TorS-like"/>
    <property type="match status" value="1"/>
</dbReference>
<dbReference type="Pfam" id="PF00989">
    <property type="entry name" value="PAS"/>
    <property type="match status" value="1"/>
</dbReference>
<dbReference type="FunFam" id="3.30.565.10:FF:000010">
    <property type="entry name" value="Sensor histidine kinase RcsC"/>
    <property type="match status" value="1"/>
</dbReference>
<keyword evidence="12" id="KW-0902">Two-component regulatory system</keyword>
<dbReference type="InterPro" id="IPR001789">
    <property type="entry name" value="Sig_transdc_resp-reg_receiver"/>
</dbReference>
<dbReference type="SUPFAM" id="SSF47384">
    <property type="entry name" value="Homodimeric domain of signal transducing histidine kinase"/>
    <property type="match status" value="1"/>
</dbReference>
<dbReference type="Pfam" id="PF13426">
    <property type="entry name" value="PAS_9"/>
    <property type="match status" value="1"/>
</dbReference>
<feature type="domain" description="PAS" evidence="20">
    <location>
        <begin position="288"/>
        <end position="358"/>
    </location>
</feature>
<comment type="subunit">
    <text evidence="14">At low DSF concentrations, interacts with RpfF.</text>
</comment>
<evidence type="ECO:0000256" key="10">
    <source>
        <dbReference type="ARBA" id="ARBA00022840"/>
    </source>
</evidence>
<dbReference type="InterPro" id="IPR008207">
    <property type="entry name" value="Sig_transdc_His_kin_Hpt_dom"/>
</dbReference>
<dbReference type="InterPro" id="IPR036641">
    <property type="entry name" value="HPT_dom_sf"/>
</dbReference>
<dbReference type="GO" id="GO:0005524">
    <property type="term" value="F:ATP binding"/>
    <property type="evidence" value="ECO:0007669"/>
    <property type="project" value="UniProtKB-KW"/>
</dbReference>
<dbReference type="Gene3D" id="1.20.120.160">
    <property type="entry name" value="HPT domain"/>
    <property type="match status" value="1"/>
</dbReference>
<evidence type="ECO:0000313" key="23">
    <source>
        <dbReference type="EMBL" id="REA64218.1"/>
    </source>
</evidence>
<dbReference type="PANTHER" id="PTHR45339:SF1">
    <property type="entry name" value="HYBRID SIGNAL TRANSDUCTION HISTIDINE KINASE J"/>
    <property type="match status" value="1"/>
</dbReference>
<dbReference type="InterPro" id="IPR029016">
    <property type="entry name" value="GAF-like_dom_sf"/>
</dbReference>
<dbReference type="Gene3D" id="3.30.565.10">
    <property type="entry name" value="Histidine kinase-like ATPase, C-terminal domain"/>
    <property type="match status" value="1"/>
</dbReference>
<keyword evidence="24" id="KW-1185">Reference proteome</keyword>
<dbReference type="FunFam" id="1.10.287.130:FF:000002">
    <property type="entry name" value="Two-component osmosensing histidine kinase"/>
    <property type="match status" value="1"/>
</dbReference>
<proteinExistence type="predicted"/>
<dbReference type="SUPFAM" id="SSF52172">
    <property type="entry name" value="CheY-like"/>
    <property type="match status" value="2"/>
</dbReference>
<dbReference type="SMART" id="SM00086">
    <property type="entry name" value="PAC"/>
    <property type="match status" value="4"/>
</dbReference>
<dbReference type="InterPro" id="IPR036890">
    <property type="entry name" value="HATPase_C_sf"/>
</dbReference>
<evidence type="ECO:0000313" key="24">
    <source>
        <dbReference type="Proteomes" id="UP000256373"/>
    </source>
</evidence>
<evidence type="ECO:0000256" key="6">
    <source>
        <dbReference type="ARBA" id="ARBA00022679"/>
    </source>
</evidence>
<dbReference type="NCBIfam" id="TIGR00229">
    <property type="entry name" value="sensory_box"/>
    <property type="match status" value="4"/>
</dbReference>
<evidence type="ECO:0000256" key="12">
    <source>
        <dbReference type="ARBA" id="ARBA00023012"/>
    </source>
</evidence>
<keyword evidence="9 23" id="KW-0418">Kinase</keyword>
<dbReference type="InterPro" id="IPR036097">
    <property type="entry name" value="HisK_dim/P_sf"/>
</dbReference>
<protein>
    <recommendedName>
        <fullName evidence="15">Sensory/regulatory protein RpfC</fullName>
        <ecNumber evidence="3">2.7.13.3</ecNumber>
    </recommendedName>
</protein>
<dbReference type="Proteomes" id="UP000256373">
    <property type="component" value="Unassembled WGS sequence"/>
</dbReference>
<evidence type="ECO:0000256" key="16">
    <source>
        <dbReference type="PROSITE-ProRule" id="PRU00110"/>
    </source>
</evidence>
<gene>
    <name evidence="23" type="ORF">DSL64_01295</name>
</gene>
<dbReference type="InterPro" id="IPR013655">
    <property type="entry name" value="PAS_fold_3"/>
</dbReference>
<dbReference type="InterPro" id="IPR011006">
    <property type="entry name" value="CheY-like_superfamily"/>
</dbReference>
<organism evidence="23 24">
    <name type="scientific">Dyadobacter luteus</name>
    <dbReference type="NCBI Taxonomy" id="2259619"/>
    <lineage>
        <taxon>Bacteria</taxon>
        <taxon>Pseudomonadati</taxon>
        <taxon>Bacteroidota</taxon>
        <taxon>Cytophagia</taxon>
        <taxon>Cytophagales</taxon>
        <taxon>Spirosomataceae</taxon>
        <taxon>Dyadobacter</taxon>
    </lineage>
</organism>
<feature type="domain" description="Response regulatory" evidence="19">
    <location>
        <begin position="1064"/>
        <end position="1184"/>
    </location>
</feature>
<dbReference type="CDD" id="cd00082">
    <property type="entry name" value="HisKA"/>
    <property type="match status" value="1"/>
</dbReference>
<dbReference type="Gene3D" id="3.30.450.20">
    <property type="entry name" value="PAS domain"/>
    <property type="match status" value="5"/>
</dbReference>
<keyword evidence="11" id="KW-1133">Transmembrane helix</keyword>
<evidence type="ECO:0000256" key="15">
    <source>
        <dbReference type="ARBA" id="ARBA00068150"/>
    </source>
</evidence>
<keyword evidence="13" id="KW-0472">Membrane</keyword>
<keyword evidence="8" id="KW-0547">Nucleotide-binding</keyword>
<comment type="subcellular location">
    <subcellularLocation>
        <location evidence="2">Cell membrane</location>
        <topology evidence="2">Multi-pass membrane protein</topology>
    </subcellularLocation>
</comment>
<dbReference type="Pfam" id="PF00512">
    <property type="entry name" value="HisKA"/>
    <property type="match status" value="1"/>
</dbReference>
<evidence type="ECO:0000256" key="5">
    <source>
        <dbReference type="ARBA" id="ARBA00022553"/>
    </source>
</evidence>
<dbReference type="InterPro" id="IPR005467">
    <property type="entry name" value="His_kinase_dom"/>
</dbReference>
<dbReference type="InterPro" id="IPR013767">
    <property type="entry name" value="PAS_fold"/>
</dbReference>
<feature type="domain" description="PAC" evidence="21">
    <location>
        <begin position="628"/>
        <end position="680"/>
    </location>
</feature>
<dbReference type="SMART" id="SM00448">
    <property type="entry name" value="REC"/>
    <property type="match status" value="2"/>
</dbReference>
<dbReference type="InterPro" id="IPR013656">
    <property type="entry name" value="PAS_4"/>
</dbReference>
<comment type="caution">
    <text evidence="23">The sequence shown here is derived from an EMBL/GenBank/DDBJ whole genome shotgun (WGS) entry which is preliminary data.</text>
</comment>
<dbReference type="PROSITE" id="PS50113">
    <property type="entry name" value="PAC"/>
    <property type="match status" value="1"/>
</dbReference>
<evidence type="ECO:0000256" key="11">
    <source>
        <dbReference type="ARBA" id="ARBA00022989"/>
    </source>
</evidence>
<name>A0A3D8YHD7_9BACT</name>
<keyword evidence="5 17" id="KW-0597">Phosphoprotein</keyword>
<dbReference type="InterPro" id="IPR000014">
    <property type="entry name" value="PAS"/>
</dbReference>
<evidence type="ECO:0000259" key="20">
    <source>
        <dbReference type="PROSITE" id="PS50112"/>
    </source>
</evidence>
<dbReference type="PANTHER" id="PTHR45339">
    <property type="entry name" value="HYBRID SIGNAL TRANSDUCTION HISTIDINE KINASE J"/>
    <property type="match status" value="1"/>
</dbReference>
<dbReference type="GO" id="GO:0005886">
    <property type="term" value="C:plasma membrane"/>
    <property type="evidence" value="ECO:0007669"/>
    <property type="project" value="UniProtKB-SubCell"/>
</dbReference>
<dbReference type="RefSeq" id="WP_115828826.1">
    <property type="nucleotide sequence ID" value="NZ_QNUL01000001.1"/>
</dbReference>
<feature type="domain" description="PAS" evidence="20">
    <location>
        <begin position="539"/>
        <end position="584"/>
    </location>
</feature>
<feature type="modified residue" description="4-aspartylphosphate" evidence="17">
    <location>
        <position position="1258"/>
    </location>
</feature>
<dbReference type="SMART" id="SM00065">
    <property type="entry name" value="GAF"/>
    <property type="match status" value="1"/>
</dbReference>
<feature type="domain" description="Histidine kinase" evidence="18">
    <location>
        <begin position="824"/>
        <end position="1048"/>
    </location>
</feature>
<dbReference type="Pfam" id="PF02518">
    <property type="entry name" value="HATPase_c"/>
    <property type="match status" value="1"/>
</dbReference>
<evidence type="ECO:0000256" key="4">
    <source>
        <dbReference type="ARBA" id="ARBA00022475"/>
    </source>
</evidence>
<feature type="domain" description="Response regulatory" evidence="19">
    <location>
        <begin position="1207"/>
        <end position="1325"/>
    </location>
</feature>
<dbReference type="Pfam" id="PF08447">
    <property type="entry name" value="PAS_3"/>
    <property type="match status" value="1"/>
</dbReference>
<accession>A0A3D8YHD7</accession>
<dbReference type="EC" id="2.7.13.3" evidence="3"/>
<evidence type="ECO:0000256" key="7">
    <source>
        <dbReference type="ARBA" id="ARBA00022692"/>
    </source>
</evidence>
<dbReference type="SMART" id="SM00387">
    <property type="entry name" value="HATPase_c"/>
    <property type="match status" value="1"/>
</dbReference>
<evidence type="ECO:0000259" key="22">
    <source>
        <dbReference type="PROSITE" id="PS50894"/>
    </source>
</evidence>
<dbReference type="CDD" id="cd00088">
    <property type="entry name" value="HPT"/>
    <property type="match status" value="1"/>
</dbReference>
<dbReference type="InterPro" id="IPR003018">
    <property type="entry name" value="GAF"/>
</dbReference>
<sequence>MNFSPLNDHEAKRLQALREYKTLATVKEREFDRLTELASLICGTPISMLSLIDDTTQWFISGYGMDLAELPKEDSFCQYTILTEELMQIEDATQDERFATNKFVIGEPFVRFYAGYPIIDPNGYTLGAFCVSGSEKKKLTDDQLQALKLLSDQATSLILEQRKKDERRNFDRLFNLSNDLICIASFDGYFKKINPAFTNVLGWDEQYILNTHFQDMVHPEDKIRTNEDLSSLINGETTTTAIHRVRHKNGSYVYIQWVTTTEQSTGNLFCIGRDVTEEKLKEEKLKISEDNFRSFFENSQGFMCTHDLAGKFLTVNTVGAKLLGYDKEQILKMSLFDIIPEKHHVILRQYLIDIQENGVSSGLMTTRHLDGSHRIWNYQNILVTTENGQHHIVGNSIDVTESQKLAKKFAKVQNMLVQTSQMARVGGWEVDMSNYQVYWSDVTKSILGVDQDYIPDVDSIRHLYKHEETLKKITEAVQIAIDERKSYDLELEITTHTGESKWLRTIGHAESDGQKGLKLYGMYQDIDEKKRAELATANSQKLLDDVLNAASEVSIIATDTDGLITVFNKGAENLLGYSADEMVGINQPGMLHLLSEMQIRSRELTEEFGSPIEGFRIFVHKAEINKSEVREWTYRTKTGELKPVTLVTTTIRDHNDEVIGYLGVATDLTARKKAEQELFNEKARLLAFVEHAPAAVAMFDRDIQYIAVSRKWMEEYRLTEQNIIGISHYDIFPNIKEHWKKHHQQALKGETISCDEELWRPPGWDIDQYLKWEVRPWYQYDGSVGGIMMFTEDITEATLVRHELKQAKIQSEQASIAKSEFLANMSHEIRTPLNGIIGFTDLVLKTNMNDTQKQYLTIVNQSANALLSIINDILDFSKIEAGKLELDIDKCDIFDITSQSADIISFPIQNKGLEMLLNIPAELPRFVWVDEIRLKQVLINLLSNAAKFTESGEIELKIEILNYHPEQSDHITCRFIVRDTGIGIREEKQAKIFDAFLQEDGSTTKKYGGTGLGLTISNKLLAMMGSHLQLSSVHGVGSTFFFDLTMTSEPGEQIIWDNAESIRRVLIVDDNQNNRLIVERMLQLMHIRSDQVTNGFEALEVLESEAVYDAILMDYHMPYMDGLETIRHIRNTFPLKTENIPIVLLNSSADDATVIKGCEELKVNYRLMKPLKINDIHLCLSRLSQKEYANEPAGTTDPIDINQDILTILIAEDNPVNMFLAKTIISKVVPAGLILEAANGLEAVEHCKRVKPDLIFMDVQMPEMNGYEATFAIRNIFSNSYVPIIALTAGNVKGERDRCIDAGMNDFVAKPFVEDSIRTIISRYAQPGAHREETPKVTQQNQEEHFDIALLKTTYMDDQEFITEFLTLTEEALEAGVIDLNKHYQNNDLSGIKNAAHKLKGASASAFMNQVTAITQELEHMTSFDKNRIEYLVSELQQESQVLMPMIASVK</sequence>
<dbReference type="SUPFAM" id="SSF47226">
    <property type="entry name" value="Histidine-containing phosphotransfer domain, HPT domain"/>
    <property type="match status" value="1"/>
</dbReference>
<dbReference type="SMART" id="SM00091">
    <property type="entry name" value="PAS"/>
    <property type="match status" value="5"/>
</dbReference>
<evidence type="ECO:0000256" key="8">
    <source>
        <dbReference type="ARBA" id="ARBA00022741"/>
    </source>
</evidence>
<feature type="modified residue" description="4-aspartylphosphate" evidence="17">
    <location>
        <position position="1114"/>
    </location>
</feature>
<keyword evidence="4" id="KW-1003">Cell membrane</keyword>
<evidence type="ECO:0000259" key="19">
    <source>
        <dbReference type="PROSITE" id="PS50110"/>
    </source>
</evidence>
<dbReference type="CDD" id="cd00130">
    <property type="entry name" value="PAS"/>
    <property type="match status" value="4"/>
</dbReference>
<dbReference type="SUPFAM" id="SSF55874">
    <property type="entry name" value="ATPase domain of HSP90 chaperone/DNA topoisomerase II/histidine kinase"/>
    <property type="match status" value="1"/>
</dbReference>
<dbReference type="Gene3D" id="1.10.287.130">
    <property type="match status" value="1"/>
</dbReference>
<dbReference type="SMART" id="SM00388">
    <property type="entry name" value="HisKA"/>
    <property type="match status" value="1"/>
</dbReference>
<evidence type="ECO:0000259" key="21">
    <source>
        <dbReference type="PROSITE" id="PS50113"/>
    </source>
</evidence>
<dbReference type="GO" id="GO:0000155">
    <property type="term" value="F:phosphorelay sensor kinase activity"/>
    <property type="evidence" value="ECO:0007669"/>
    <property type="project" value="InterPro"/>
</dbReference>
<keyword evidence="6" id="KW-0808">Transferase</keyword>
<dbReference type="PRINTS" id="PR00344">
    <property type="entry name" value="BCTRLSENSOR"/>
</dbReference>
<feature type="modified residue" description="Phosphohistidine" evidence="16">
    <location>
        <position position="1397"/>
    </location>
</feature>
<evidence type="ECO:0000256" key="14">
    <source>
        <dbReference type="ARBA" id="ARBA00064003"/>
    </source>
</evidence>
<dbReference type="CDD" id="cd17546">
    <property type="entry name" value="REC_hyHK_CKI1_RcsC-like"/>
    <property type="match status" value="2"/>
</dbReference>
<evidence type="ECO:0000256" key="13">
    <source>
        <dbReference type="ARBA" id="ARBA00023136"/>
    </source>
</evidence>
<dbReference type="SUPFAM" id="SSF55781">
    <property type="entry name" value="GAF domain-like"/>
    <property type="match status" value="1"/>
</dbReference>
<evidence type="ECO:0000259" key="18">
    <source>
        <dbReference type="PROSITE" id="PS50109"/>
    </source>
</evidence>
<dbReference type="Pfam" id="PF01627">
    <property type="entry name" value="Hpt"/>
    <property type="match status" value="1"/>
</dbReference>
<dbReference type="GO" id="GO:0006355">
    <property type="term" value="P:regulation of DNA-templated transcription"/>
    <property type="evidence" value="ECO:0007669"/>
    <property type="project" value="InterPro"/>
</dbReference>
<reference evidence="23 24" key="1">
    <citation type="submission" date="2018-07" db="EMBL/GenBank/DDBJ databases">
        <title>Dyadobacter roseus sp. nov., isolated from rose rhizosphere soil.</title>
        <authorList>
            <person name="Chen L."/>
        </authorList>
    </citation>
    <scope>NUCLEOTIDE SEQUENCE [LARGE SCALE GENOMIC DNA]</scope>
    <source>
        <strain evidence="23 24">RS19</strain>
    </source>
</reference>
<dbReference type="PROSITE" id="PS50110">
    <property type="entry name" value="RESPONSE_REGULATORY"/>
    <property type="match status" value="2"/>
</dbReference>